<dbReference type="Proteomes" id="UP001175271">
    <property type="component" value="Unassembled WGS sequence"/>
</dbReference>
<gene>
    <name evidence="2" type="ORF">QR680_016167</name>
</gene>
<reference evidence="2" key="1">
    <citation type="submission" date="2023-06" db="EMBL/GenBank/DDBJ databases">
        <title>Genomic analysis of the entomopathogenic nematode Steinernema hermaphroditum.</title>
        <authorList>
            <person name="Schwarz E.M."/>
            <person name="Heppert J.K."/>
            <person name="Baniya A."/>
            <person name="Schwartz H.T."/>
            <person name="Tan C.-H."/>
            <person name="Antoshechkin I."/>
            <person name="Sternberg P.W."/>
            <person name="Goodrich-Blair H."/>
            <person name="Dillman A.R."/>
        </authorList>
    </citation>
    <scope>NUCLEOTIDE SEQUENCE</scope>
    <source>
        <strain evidence="2">PS9179</strain>
        <tissue evidence="2">Whole animal</tissue>
    </source>
</reference>
<dbReference type="EMBL" id="JAUCMV010000004">
    <property type="protein sequence ID" value="KAK0402138.1"/>
    <property type="molecule type" value="Genomic_DNA"/>
</dbReference>
<protein>
    <submittedName>
        <fullName evidence="2">Uncharacterized protein</fullName>
    </submittedName>
</protein>
<dbReference type="AlphaFoldDB" id="A0AA39LLZ9"/>
<name>A0AA39LLZ9_9BILA</name>
<keyword evidence="3" id="KW-1185">Reference proteome</keyword>
<comment type="caution">
    <text evidence="2">The sequence shown here is derived from an EMBL/GenBank/DDBJ whole genome shotgun (WGS) entry which is preliminary data.</text>
</comment>
<evidence type="ECO:0000256" key="1">
    <source>
        <dbReference type="SAM" id="MobiDB-lite"/>
    </source>
</evidence>
<sequence>MNHIDYDVYDYDGLCVTCYDGDMYNMDVDVKEECEDTAFQGDYYQAAEQQQETFLFEGMDVQEAQLQESVMQGPQPQAEPVGNPMSVSEMVGGEPCSADVGANPQAPQPAPQDADMNGSGILGAEHQINGMAAYPQGTESHGGETDGEMPVADPYDVSVFAR</sequence>
<proteinExistence type="predicted"/>
<evidence type="ECO:0000313" key="2">
    <source>
        <dbReference type="EMBL" id="KAK0402138.1"/>
    </source>
</evidence>
<evidence type="ECO:0000313" key="3">
    <source>
        <dbReference type="Proteomes" id="UP001175271"/>
    </source>
</evidence>
<accession>A0AA39LLZ9</accession>
<feature type="region of interest" description="Disordered" evidence="1">
    <location>
        <begin position="69"/>
        <end position="162"/>
    </location>
</feature>
<organism evidence="2 3">
    <name type="scientific">Steinernema hermaphroditum</name>
    <dbReference type="NCBI Taxonomy" id="289476"/>
    <lineage>
        <taxon>Eukaryota</taxon>
        <taxon>Metazoa</taxon>
        <taxon>Ecdysozoa</taxon>
        <taxon>Nematoda</taxon>
        <taxon>Chromadorea</taxon>
        <taxon>Rhabditida</taxon>
        <taxon>Tylenchina</taxon>
        <taxon>Panagrolaimomorpha</taxon>
        <taxon>Strongyloidoidea</taxon>
        <taxon>Steinernematidae</taxon>
        <taxon>Steinernema</taxon>
    </lineage>
</organism>